<reference evidence="2" key="1">
    <citation type="submission" date="2018-11" db="EMBL/GenBank/DDBJ databases">
        <title>Complete genome sequence of Paenibacillus sp. ML311-T8.</title>
        <authorList>
            <person name="Nam Y.-D."/>
            <person name="Kang J."/>
            <person name="Chung W.-H."/>
            <person name="Park Y.S."/>
        </authorList>
    </citation>
    <scope>NUCLEOTIDE SEQUENCE [LARGE SCALE GENOMIC DNA]</scope>
    <source>
        <strain evidence="2">ML311-T8</strain>
    </source>
</reference>
<keyword evidence="2" id="KW-1185">Reference proteome</keyword>
<dbReference type="KEGG" id="ppsc:EHS13_01875"/>
<gene>
    <name evidence="1" type="ORF">EHS13_01875</name>
</gene>
<organism evidence="1 2">
    <name type="scientific">Paenibacillus psychroresistens</name>
    <dbReference type="NCBI Taxonomy" id="1778678"/>
    <lineage>
        <taxon>Bacteria</taxon>
        <taxon>Bacillati</taxon>
        <taxon>Bacillota</taxon>
        <taxon>Bacilli</taxon>
        <taxon>Bacillales</taxon>
        <taxon>Paenibacillaceae</taxon>
        <taxon>Paenibacillus</taxon>
    </lineage>
</organism>
<accession>A0A6B8RAK0</accession>
<dbReference type="Proteomes" id="UP000426246">
    <property type="component" value="Chromosome"/>
</dbReference>
<proteinExistence type="predicted"/>
<dbReference type="EMBL" id="CP034235">
    <property type="protein sequence ID" value="QGQ93741.1"/>
    <property type="molecule type" value="Genomic_DNA"/>
</dbReference>
<dbReference type="AlphaFoldDB" id="A0A6B8RAK0"/>
<evidence type="ECO:0000313" key="2">
    <source>
        <dbReference type="Proteomes" id="UP000426246"/>
    </source>
</evidence>
<dbReference type="OrthoDB" id="9939198at2"/>
<sequence length="198" mass="23480">MNIEKFVNKVLSEDHEYDDNYNKTLDEISENNELLIQLAELIETKVHVFNVSNGMKVEEILYDIVITREKKVPEFYPILLNMMYQEYSCNVSFTYKYIDQLIFIKSDITEVFQDIIKYIEPNEATSACISLFALYSPLGEFNNFDENLIVEYLKKILESLRINNNHDYLKKAVKNQLINKIQNIKYVNYLSQFKLLLN</sequence>
<dbReference type="RefSeq" id="WP_155698737.1">
    <property type="nucleotide sequence ID" value="NZ_CP034235.1"/>
</dbReference>
<protein>
    <submittedName>
        <fullName evidence="1">Uncharacterized protein</fullName>
    </submittedName>
</protein>
<name>A0A6B8RAK0_9BACL</name>
<evidence type="ECO:0000313" key="1">
    <source>
        <dbReference type="EMBL" id="QGQ93741.1"/>
    </source>
</evidence>